<dbReference type="InterPro" id="IPR043502">
    <property type="entry name" value="DNA/RNA_pol_sf"/>
</dbReference>
<protein>
    <recommendedName>
        <fullName evidence="7">Reverse transcriptase RNase H-like domain-containing protein</fullName>
    </recommendedName>
</protein>
<keyword evidence="4" id="KW-0255">Endonuclease</keyword>
<reference evidence="8" key="1">
    <citation type="submission" date="2018-05" db="EMBL/GenBank/DDBJ databases">
        <title>Draft genome of Mucuna pruriens seed.</title>
        <authorList>
            <person name="Nnadi N.E."/>
            <person name="Vos R."/>
            <person name="Hasami M.H."/>
            <person name="Devisetty U.K."/>
            <person name="Aguiy J.C."/>
        </authorList>
    </citation>
    <scope>NUCLEOTIDE SEQUENCE [LARGE SCALE GENOMIC DNA]</scope>
    <source>
        <strain evidence="8">JCA_2017</strain>
    </source>
</reference>
<evidence type="ECO:0000256" key="1">
    <source>
        <dbReference type="ARBA" id="ARBA00022679"/>
    </source>
</evidence>
<accession>A0A371HLP8</accession>
<keyword evidence="9" id="KW-1185">Reference proteome</keyword>
<dbReference type="InterPro" id="IPR041373">
    <property type="entry name" value="RT_RNaseH"/>
</dbReference>
<evidence type="ECO:0000313" key="9">
    <source>
        <dbReference type="Proteomes" id="UP000257109"/>
    </source>
</evidence>
<evidence type="ECO:0000256" key="5">
    <source>
        <dbReference type="ARBA" id="ARBA00022801"/>
    </source>
</evidence>
<evidence type="ECO:0000256" key="3">
    <source>
        <dbReference type="ARBA" id="ARBA00022722"/>
    </source>
</evidence>
<dbReference type="SUPFAM" id="SSF56672">
    <property type="entry name" value="DNA/RNA polymerases"/>
    <property type="match status" value="1"/>
</dbReference>
<evidence type="ECO:0000256" key="6">
    <source>
        <dbReference type="ARBA" id="ARBA00022918"/>
    </source>
</evidence>
<organism evidence="8 9">
    <name type="scientific">Mucuna pruriens</name>
    <name type="common">Velvet bean</name>
    <name type="synonym">Dolichos pruriens</name>
    <dbReference type="NCBI Taxonomy" id="157652"/>
    <lineage>
        <taxon>Eukaryota</taxon>
        <taxon>Viridiplantae</taxon>
        <taxon>Streptophyta</taxon>
        <taxon>Embryophyta</taxon>
        <taxon>Tracheophyta</taxon>
        <taxon>Spermatophyta</taxon>
        <taxon>Magnoliopsida</taxon>
        <taxon>eudicotyledons</taxon>
        <taxon>Gunneridae</taxon>
        <taxon>Pentapetalae</taxon>
        <taxon>rosids</taxon>
        <taxon>fabids</taxon>
        <taxon>Fabales</taxon>
        <taxon>Fabaceae</taxon>
        <taxon>Papilionoideae</taxon>
        <taxon>50 kb inversion clade</taxon>
        <taxon>NPAAA clade</taxon>
        <taxon>indigoferoid/millettioid clade</taxon>
        <taxon>Phaseoleae</taxon>
        <taxon>Mucuna</taxon>
    </lineage>
</organism>
<comment type="caution">
    <text evidence="8">The sequence shown here is derived from an EMBL/GenBank/DDBJ whole genome shotgun (WGS) entry which is preliminary data.</text>
</comment>
<proteinExistence type="predicted"/>
<dbReference type="PANTHER" id="PTHR34072:SF57">
    <property type="entry name" value="RNA-DIRECTED DNA POLYMERASE"/>
    <property type="match status" value="1"/>
</dbReference>
<keyword evidence="6" id="KW-0695">RNA-directed DNA polymerase</keyword>
<dbReference type="AlphaFoldDB" id="A0A371HLP8"/>
<dbReference type="STRING" id="157652.A0A371HLP8"/>
<dbReference type="Pfam" id="PF17917">
    <property type="entry name" value="RT_RNaseH"/>
    <property type="match status" value="1"/>
</dbReference>
<evidence type="ECO:0000256" key="4">
    <source>
        <dbReference type="ARBA" id="ARBA00022759"/>
    </source>
</evidence>
<feature type="non-terminal residue" evidence="8">
    <location>
        <position position="1"/>
    </location>
</feature>
<keyword evidence="3" id="KW-0540">Nuclease</keyword>
<keyword evidence="1" id="KW-0808">Transferase</keyword>
<keyword evidence="5" id="KW-0378">Hydrolase</keyword>
<dbReference type="Proteomes" id="UP000257109">
    <property type="component" value="Unassembled WGS sequence"/>
</dbReference>
<evidence type="ECO:0000313" key="8">
    <source>
        <dbReference type="EMBL" id="RDY03723.1"/>
    </source>
</evidence>
<name>A0A371HLP8_MUCPR</name>
<dbReference type="EMBL" id="QJKJ01002223">
    <property type="protein sequence ID" value="RDY03723.1"/>
    <property type="molecule type" value="Genomic_DNA"/>
</dbReference>
<sequence>MCDASNSAFGVVLGQRAGAGKQVHVITYVSRTMDLAQLNYTTTEKEKPDAKPQLIQWMLLLLEFNIKIKDKKGVENSIADHLSRIKRESDPMLIRDEFPNEQLLQISTTTPCRHLQFCCRILVSIKGIPTDDPYLWRLYNDQVIRRCIPDAEINLVLQFCHATSGGGHYGSTRTS</sequence>
<keyword evidence="2" id="KW-0548">Nucleotidyltransferase</keyword>
<evidence type="ECO:0000259" key="7">
    <source>
        <dbReference type="Pfam" id="PF17917"/>
    </source>
</evidence>
<gene>
    <name evidence="8" type="ORF">CR513_12654</name>
</gene>
<evidence type="ECO:0000256" key="2">
    <source>
        <dbReference type="ARBA" id="ARBA00022695"/>
    </source>
</evidence>
<dbReference type="PANTHER" id="PTHR34072">
    <property type="entry name" value="ENZYMATIC POLYPROTEIN-RELATED"/>
    <property type="match status" value="1"/>
</dbReference>
<feature type="domain" description="Reverse transcriptase RNase H-like" evidence="7">
    <location>
        <begin position="2"/>
        <end position="46"/>
    </location>
</feature>